<accession>A0ABQ4UM04</accession>
<comment type="caution">
    <text evidence="2">The sequence shown here is derived from an EMBL/GenBank/DDBJ whole genome shotgun (WGS) entry which is preliminary data.</text>
</comment>
<dbReference type="Pfam" id="PF00353">
    <property type="entry name" value="HemolysinCabind"/>
    <property type="match status" value="1"/>
</dbReference>
<keyword evidence="3" id="KW-1185">Reference proteome</keyword>
<evidence type="ECO:0000313" key="2">
    <source>
        <dbReference type="EMBL" id="GJE66800.1"/>
    </source>
</evidence>
<organism evidence="2 3">
    <name type="scientific">Methylorubrum aminovorans</name>
    <dbReference type="NCBI Taxonomy" id="269069"/>
    <lineage>
        <taxon>Bacteria</taxon>
        <taxon>Pseudomonadati</taxon>
        <taxon>Pseudomonadota</taxon>
        <taxon>Alphaproteobacteria</taxon>
        <taxon>Hyphomicrobiales</taxon>
        <taxon>Methylobacteriaceae</taxon>
        <taxon>Methylorubrum</taxon>
    </lineage>
</organism>
<protein>
    <recommendedName>
        <fullName evidence="1">DUF4214 domain-containing protein</fullName>
    </recommendedName>
</protein>
<dbReference type="InterPro" id="IPR011049">
    <property type="entry name" value="Serralysin-like_metalloprot_C"/>
</dbReference>
<dbReference type="SUPFAM" id="SSF51120">
    <property type="entry name" value="beta-Roll"/>
    <property type="match status" value="1"/>
</dbReference>
<dbReference type="Gene3D" id="1.10.3130.20">
    <property type="entry name" value="Phycobilisome linker domain"/>
    <property type="match status" value="2"/>
</dbReference>
<gene>
    <name evidence="2" type="ORF">LNAOJCKE_4022</name>
</gene>
<reference evidence="2" key="1">
    <citation type="journal article" date="2021" name="Front. Microbiol.">
        <title>Comprehensive Comparative Genomics and Phenotyping of Methylobacterium Species.</title>
        <authorList>
            <person name="Alessa O."/>
            <person name="Ogura Y."/>
            <person name="Fujitani Y."/>
            <person name="Takami H."/>
            <person name="Hayashi T."/>
            <person name="Sahin N."/>
            <person name="Tani A."/>
        </authorList>
    </citation>
    <scope>NUCLEOTIDE SEQUENCE</scope>
    <source>
        <strain evidence="2">NBRC 15686</strain>
    </source>
</reference>
<name>A0ABQ4UM04_9HYPH</name>
<dbReference type="InterPro" id="IPR001343">
    <property type="entry name" value="Hemolysn_Ca-bd"/>
</dbReference>
<dbReference type="Pfam" id="PF13946">
    <property type="entry name" value="DUF4214"/>
    <property type="match status" value="2"/>
</dbReference>
<dbReference type="Gene3D" id="2.60.120.380">
    <property type="match status" value="1"/>
</dbReference>
<evidence type="ECO:0000259" key="1">
    <source>
        <dbReference type="Pfam" id="PF13946"/>
    </source>
</evidence>
<dbReference type="InterPro" id="IPR038255">
    <property type="entry name" value="PBS_linker_sf"/>
</dbReference>
<sequence>MADDFLASTATAGRLAINESIVGNIEVPGDHDWLEVLLSAGTNYTFSADVNSGGNYTLRDSLLILRNGAGNAVASDDDHGGYLSSQFVFTPVTSGVYYLDASSFSNTATGTYRLNAVSTNAQAPFTSGNDTFIVPSTSPNGSWYGLEGNDRITGTNHGDIIYGGAGNDTLLPGTALSLSAFQGMVYRLYDAALDRFPDTAGFQPWVNVLQGGASLNSVASGFIQSTEFQTNYGSLNNNDFVNLLYINVLNRPADASAQSWVNLLNNGASRESVLVGFSESPENQAQTALASQGWSSTVLHNAEYSQVFRLYDATLSRAPDPTGFEGWVNALSSGSSLADIASGFTNSIEFTSTYGSLTNSQFVTLLYNNVLNRPPEAAGLNAWVNLLESGASRESVLLGFSESPEFKANTDALFKSYMRDGLDDWGQTYNAGSGENHVLGGRGSNTFVFDLDDGAAQTNVYGAQAWDTLQFNNFGYSGLQAITHMTQAHGDVTFADRGVTVIFHDTTIAALSQLNYDVLS</sequence>
<dbReference type="RefSeq" id="WP_238226717.1">
    <property type="nucleotide sequence ID" value="NZ_BAAADH010000046.1"/>
</dbReference>
<dbReference type="Proteomes" id="UP001055039">
    <property type="component" value="Unassembled WGS sequence"/>
</dbReference>
<dbReference type="EMBL" id="BPRC01000018">
    <property type="protein sequence ID" value="GJE66800.1"/>
    <property type="molecule type" value="Genomic_DNA"/>
</dbReference>
<feature type="domain" description="DUF4214" evidence="1">
    <location>
        <begin position="341"/>
        <end position="409"/>
    </location>
</feature>
<reference evidence="2" key="2">
    <citation type="submission" date="2021-08" db="EMBL/GenBank/DDBJ databases">
        <authorList>
            <person name="Tani A."/>
            <person name="Ola A."/>
            <person name="Ogura Y."/>
            <person name="Katsura K."/>
            <person name="Hayashi T."/>
        </authorList>
    </citation>
    <scope>NUCLEOTIDE SEQUENCE</scope>
    <source>
        <strain evidence="2">NBRC 15686</strain>
    </source>
</reference>
<evidence type="ECO:0000313" key="3">
    <source>
        <dbReference type="Proteomes" id="UP001055039"/>
    </source>
</evidence>
<dbReference type="InterPro" id="IPR025282">
    <property type="entry name" value="DUF4214"/>
</dbReference>
<proteinExistence type="predicted"/>
<feature type="domain" description="DUF4214" evidence="1">
    <location>
        <begin position="219"/>
        <end position="286"/>
    </location>
</feature>